<dbReference type="AlphaFoldDB" id="A0A841IU20"/>
<feature type="region of interest" description="Disordered" evidence="10">
    <location>
        <begin position="1"/>
        <end position="44"/>
    </location>
</feature>
<comment type="function">
    <text evidence="1 9">Catalyzes the acetylation of L-2,4-diaminobutyrate (DABA) to gamma-N-acetyl-alpha,gamma-diaminobutyric acid (ADABA) with acetyl coenzyme A.</text>
</comment>
<evidence type="ECO:0000256" key="10">
    <source>
        <dbReference type="SAM" id="MobiDB-lite"/>
    </source>
</evidence>
<dbReference type="UniPathway" id="UPA00067">
    <property type="reaction ID" value="UER00122"/>
</dbReference>
<feature type="compositionally biased region" description="Low complexity" evidence="10">
    <location>
        <begin position="20"/>
        <end position="37"/>
    </location>
</feature>
<evidence type="ECO:0000256" key="5">
    <source>
        <dbReference type="ARBA" id="ARBA00017935"/>
    </source>
</evidence>
<evidence type="ECO:0000259" key="11">
    <source>
        <dbReference type="PROSITE" id="PS51186"/>
    </source>
</evidence>
<keyword evidence="13" id="KW-1185">Reference proteome</keyword>
<dbReference type="GO" id="GO:0033816">
    <property type="term" value="F:diaminobutyrate acetyltransferase activity"/>
    <property type="evidence" value="ECO:0007669"/>
    <property type="project" value="UniProtKB-EC"/>
</dbReference>
<dbReference type="Gene3D" id="3.40.630.30">
    <property type="match status" value="1"/>
</dbReference>
<evidence type="ECO:0000256" key="2">
    <source>
        <dbReference type="ARBA" id="ARBA00004978"/>
    </source>
</evidence>
<evidence type="ECO:0000256" key="7">
    <source>
        <dbReference type="ARBA" id="ARBA00023315"/>
    </source>
</evidence>
<evidence type="ECO:0000256" key="8">
    <source>
        <dbReference type="ARBA" id="ARBA00048924"/>
    </source>
</evidence>
<comment type="similarity">
    <text evidence="3 9">Belongs to the acetyltransferase family. EctA subfamily.</text>
</comment>
<dbReference type="InterPro" id="IPR050832">
    <property type="entry name" value="Bact_Acetyltransf"/>
</dbReference>
<dbReference type="SUPFAM" id="SSF55729">
    <property type="entry name" value="Acyl-CoA N-acyltransferases (Nat)"/>
    <property type="match status" value="1"/>
</dbReference>
<comment type="catalytic activity">
    <reaction evidence="8 9">
        <text>L-2,4-diaminobutanoate + acetyl-CoA = (2S)-4-acetamido-2-aminobutanoate + CoA + H(+)</text>
        <dbReference type="Rhea" id="RHEA:16901"/>
        <dbReference type="ChEBI" id="CHEBI:15378"/>
        <dbReference type="ChEBI" id="CHEBI:57287"/>
        <dbReference type="ChEBI" id="CHEBI:57288"/>
        <dbReference type="ChEBI" id="CHEBI:58761"/>
        <dbReference type="ChEBI" id="CHEBI:58929"/>
        <dbReference type="EC" id="2.3.1.178"/>
    </reaction>
</comment>
<keyword evidence="7 9" id="KW-0012">Acyltransferase</keyword>
<evidence type="ECO:0000256" key="6">
    <source>
        <dbReference type="ARBA" id="ARBA00022679"/>
    </source>
</evidence>
<feature type="region of interest" description="Disordered" evidence="10">
    <location>
        <begin position="184"/>
        <end position="210"/>
    </location>
</feature>
<dbReference type="Pfam" id="PF00583">
    <property type="entry name" value="Acetyltransf_1"/>
    <property type="match status" value="1"/>
</dbReference>
<protein>
    <recommendedName>
        <fullName evidence="5 9">L-2,4-diaminobutyric acid acetyltransferase</fullName>
        <shortName evidence="9">DABA acetyltransferase</shortName>
        <ecNumber evidence="4 9">2.3.1.178</ecNumber>
    </recommendedName>
</protein>
<dbReference type="InterPro" id="IPR000182">
    <property type="entry name" value="GNAT_dom"/>
</dbReference>
<dbReference type="InterPro" id="IPR016181">
    <property type="entry name" value="Acyl_CoA_acyltransferase"/>
</dbReference>
<dbReference type="NCBIfam" id="TIGR02406">
    <property type="entry name" value="ectoine_EctA"/>
    <property type="match status" value="1"/>
</dbReference>
<sequence>MPHIRTNLRARDHIDDIETGASAAGGEAGAASRGGARPPEDDGLRLAHPSLEDGPHMWRLAGATGMDVNSPYAYTLWCRDFASTSVVARDGDRVIAYVTGYARPDSPDTYFLWQVAVDPDYRGRRLARRMLDFIGDRIAARGLRHLEATVTPDNTASRALFASFARDRGAQIIWSPLFTREHFPAGEGAPHEPEDLVRIGPLGPTEEAHA</sequence>
<organism evidence="12 13">
    <name type="scientific">Nocardiopsis algeriensis</name>
    <dbReference type="NCBI Taxonomy" id="1478215"/>
    <lineage>
        <taxon>Bacteria</taxon>
        <taxon>Bacillati</taxon>
        <taxon>Actinomycetota</taxon>
        <taxon>Actinomycetes</taxon>
        <taxon>Streptosporangiales</taxon>
        <taxon>Nocardiopsidaceae</taxon>
        <taxon>Nocardiopsis</taxon>
    </lineage>
</organism>
<name>A0A841IU20_9ACTN</name>
<reference evidence="12 13" key="1">
    <citation type="submission" date="2020-08" db="EMBL/GenBank/DDBJ databases">
        <title>Genomic Encyclopedia of Type Strains, Phase III (KMG-III): the genomes of soil and plant-associated and newly described type strains.</title>
        <authorList>
            <person name="Whitman W."/>
        </authorList>
    </citation>
    <scope>NUCLEOTIDE SEQUENCE [LARGE SCALE GENOMIC DNA]</scope>
    <source>
        <strain evidence="12 13">CECT 8712</strain>
    </source>
</reference>
<proteinExistence type="inferred from homology"/>
<keyword evidence="6 9" id="KW-0808">Transferase</keyword>
<dbReference type="PROSITE" id="PS51186">
    <property type="entry name" value="GNAT"/>
    <property type="match status" value="1"/>
</dbReference>
<dbReference type="PANTHER" id="PTHR43877">
    <property type="entry name" value="AMINOALKYLPHOSPHONATE N-ACETYLTRANSFERASE-RELATED-RELATED"/>
    <property type="match status" value="1"/>
</dbReference>
<dbReference type="GO" id="GO:0019491">
    <property type="term" value="P:ectoine biosynthetic process"/>
    <property type="evidence" value="ECO:0007669"/>
    <property type="project" value="UniProtKB-UniPathway"/>
</dbReference>
<evidence type="ECO:0000313" key="12">
    <source>
        <dbReference type="EMBL" id="MBB6122163.1"/>
    </source>
</evidence>
<dbReference type="Proteomes" id="UP000536604">
    <property type="component" value="Unassembled WGS sequence"/>
</dbReference>
<comment type="caution">
    <text evidence="12">The sequence shown here is derived from an EMBL/GenBank/DDBJ whole genome shotgun (WGS) entry which is preliminary data.</text>
</comment>
<dbReference type="CDD" id="cd04301">
    <property type="entry name" value="NAT_SF"/>
    <property type="match status" value="1"/>
</dbReference>
<feature type="domain" description="N-acetyltransferase" evidence="11">
    <location>
        <begin position="44"/>
        <end position="190"/>
    </location>
</feature>
<gene>
    <name evidence="9" type="primary">ectA</name>
    <name evidence="12" type="ORF">FHS13_004152</name>
</gene>
<evidence type="ECO:0000256" key="1">
    <source>
        <dbReference type="ARBA" id="ARBA00003741"/>
    </source>
</evidence>
<dbReference type="EMBL" id="JACHJO010000016">
    <property type="protein sequence ID" value="MBB6122163.1"/>
    <property type="molecule type" value="Genomic_DNA"/>
</dbReference>
<dbReference type="InterPro" id="IPR012772">
    <property type="entry name" value="Ectoine_EctA"/>
</dbReference>
<feature type="compositionally biased region" description="Basic and acidic residues" evidence="10">
    <location>
        <begin position="184"/>
        <end position="197"/>
    </location>
</feature>
<comment type="pathway">
    <text evidence="2 9">Amine and polyamine biosynthesis; ectoine biosynthesis; L-ectoine from L-aspartate 4-semialdehyde: step 2/3.</text>
</comment>
<evidence type="ECO:0000256" key="9">
    <source>
        <dbReference type="RuleBase" id="RU365045"/>
    </source>
</evidence>
<dbReference type="EC" id="2.3.1.178" evidence="4 9"/>
<evidence type="ECO:0000313" key="13">
    <source>
        <dbReference type="Proteomes" id="UP000536604"/>
    </source>
</evidence>
<evidence type="ECO:0000256" key="4">
    <source>
        <dbReference type="ARBA" id="ARBA00012355"/>
    </source>
</evidence>
<evidence type="ECO:0000256" key="3">
    <source>
        <dbReference type="ARBA" id="ARBA00010712"/>
    </source>
</evidence>
<accession>A0A841IU20</accession>